<evidence type="ECO:0000256" key="3">
    <source>
        <dbReference type="ARBA" id="ARBA00022598"/>
    </source>
</evidence>
<dbReference type="InterPro" id="IPR020845">
    <property type="entry name" value="AMP-binding_CS"/>
</dbReference>
<dbReference type="Pfam" id="PF13193">
    <property type="entry name" value="AMP-binding_C"/>
    <property type="match status" value="1"/>
</dbReference>
<evidence type="ECO:0000256" key="1">
    <source>
        <dbReference type="ARBA" id="ARBA00004275"/>
    </source>
</evidence>
<reference evidence="7" key="1">
    <citation type="submission" date="2020-11" db="EMBL/GenBank/DDBJ databases">
        <authorList>
            <person name="Tran Van P."/>
        </authorList>
    </citation>
    <scope>NUCLEOTIDE SEQUENCE</scope>
</reference>
<dbReference type="InterPro" id="IPR000873">
    <property type="entry name" value="AMP-dep_synth/lig_dom"/>
</dbReference>
<evidence type="ECO:0000259" key="6">
    <source>
        <dbReference type="Pfam" id="PF13193"/>
    </source>
</evidence>
<dbReference type="PANTHER" id="PTHR24096:SF149">
    <property type="entry name" value="AMP-BINDING DOMAIN-CONTAINING PROTEIN-RELATED"/>
    <property type="match status" value="1"/>
</dbReference>
<keyword evidence="8" id="KW-1185">Reference proteome</keyword>
<feature type="non-terminal residue" evidence="7">
    <location>
        <position position="1"/>
    </location>
</feature>
<evidence type="ECO:0008006" key="9">
    <source>
        <dbReference type="Google" id="ProtNLM"/>
    </source>
</evidence>
<dbReference type="GO" id="GO:0005777">
    <property type="term" value="C:peroxisome"/>
    <property type="evidence" value="ECO:0007669"/>
    <property type="project" value="UniProtKB-SubCell"/>
</dbReference>
<name>A0A7R9LUA4_9ACAR</name>
<feature type="domain" description="AMP-dependent synthetase/ligase" evidence="5">
    <location>
        <begin position="27"/>
        <end position="288"/>
    </location>
</feature>
<dbReference type="Proteomes" id="UP000728032">
    <property type="component" value="Unassembled WGS sequence"/>
</dbReference>
<accession>A0A7R9LUA4</accession>
<dbReference type="Pfam" id="PF00501">
    <property type="entry name" value="AMP-binding"/>
    <property type="match status" value="1"/>
</dbReference>
<gene>
    <name evidence="7" type="ORF">ONB1V03_LOCUS6429</name>
</gene>
<feature type="domain" description="AMP-binding enzyme C-terminal" evidence="6">
    <location>
        <begin position="340"/>
        <end position="398"/>
    </location>
</feature>
<dbReference type="InterPro" id="IPR042099">
    <property type="entry name" value="ANL_N_sf"/>
</dbReference>
<evidence type="ECO:0000259" key="5">
    <source>
        <dbReference type="Pfam" id="PF00501"/>
    </source>
</evidence>
<dbReference type="EMBL" id="CAJPVJ010002885">
    <property type="protein sequence ID" value="CAG2166914.1"/>
    <property type="molecule type" value="Genomic_DNA"/>
</dbReference>
<evidence type="ECO:0000256" key="2">
    <source>
        <dbReference type="ARBA" id="ARBA00006432"/>
    </source>
</evidence>
<keyword evidence="3" id="KW-0436">Ligase</keyword>
<evidence type="ECO:0000313" key="8">
    <source>
        <dbReference type="Proteomes" id="UP000728032"/>
    </source>
</evidence>
<dbReference type="Gene3D" id="3.30.300.30">
    <property type="match status" value="1"/>
</dbReference>
<dbReference type="PROSITE" id="PS00455">
    <property type="entry name" value="AMP_BINDING"/>
    <property type="match status" value="1"/>
</dbReference>
<dbReference type="OrthoDB" id="10253869at2759"/>
<dbReference type="EMBL" id="OC917710">
    <property type="protein sequence ID" value="CAD7647798.1"/>
    <property type="molecule type" value="Genomic_DNA"/>
</dbReference>
<dbReference type="InterPro" id="IPR025110">
    <property type="entry name" value="AMP-bd_C"/>
</dbReference>
<proteinExistence type="inferred from homology"/>
<dbReference type="SUPFAM" id="SSF56801">
    <property type="entry name" value="Acetyl-CoA synthetase-like"/>
    <property type="match status" value="1"/>
</dbReference>
<comment type="subcellular location">
    <subcellularLocation>
        <location evidence="1">Peroxisome</location>
    </subcellularLocation>
</comment>
<dbReference type="AlphaFoldDB" id="A0A7R9LUA4"/>
<comment type="similarity">
    <text evidence="2">Belongs to the ATP-dependent AMP-binding enzyme family.</text>
</comment>
<dbReference type="Gene3D" id="3.40.50.12780">
    <property type="entry name" value="N-terminal domain of ligase-like"/>
    <property type="match status" value="2"/>
</dbReference>
<dbReference type="PANTHER" id="PTHR24096">
    <property type="entry name" value="LONG-CHAIN-FATTY-ACID--COA LIGASE"/>
    <property type="match status" value="1"/>
</dbReference>
<dbReference type="InterPro" id="IPR045851">
    <property type="entry name" value="AMP-bd_C_sf"/>
</dbReference>
<evidence type="ECO:0000256" key="4">
    <source>
        <dbReference type="ARBA" id="ARBA00023140"/>
    </source>
</evidence>
<dbReference type="GO" id="GO:0016405">
    <property type="term" value="F:CoA-ligase activity"/>
    <property type="evidence" value="ECO:0007669"/>
    <property type="project" value="TreeGrafter"/>
</dbReference>
<protein>
    <recommendedName>
        <fullName evidence="9">AMP-dependent synthetase/ligase domain-containing protein</fullName>
    </recommendedName>
</protein>
<evidence type="ECO:0000313" key="7">
    <source>
        <dbReference type="EMBL" id="CAD7647798.1"/>
    </source>
</evidence>
<sequence>MDGNIVRSQLTRQSYSHQSVIELLVESLQKDSNKNCLIDSTSQRKWSRSEVLDSCLNFAYFLVNDCKLTKGDIVCFVANNNDIHGIGILGVLAAGGVYCSLPRHATQFYCKKVLVFNELTKTQLNLNCPTVESAIQSVRLDDTVLPVRTGLDDTATLVMSSGSTGTPKAIIRTNRNLLAIMAITQHPEVCPLTGDDIMLSTGFCHMCGQRSLLSSIGFGAQLAVWGDVHTNEAIMEGIHDLSVTNIFTVPTELNFLIKNNDKYDKKYLKSLRDVFCGGAVLTGNTYRKTMVTPGYLGYSGDFKAEHLTSDGFFKTGDLGYYDSNDYFYFVGRSILISPVELENILVTHESVVNAAVIGVDDSEDGEVPMGFVTVRDGCAVGEQELIDYVNERVNRIKQMRGG</sequence>
<keyword evidence="4" id="KW-0576">Peroxisome</keyword>
<organism evidence="7">
    <name type="scientific">Oppiella nova</name>
    <dbReference type="NCBI Taxonomy" id="334625"/>
    <lineage>
        <taxon>Eukaryota</taxon>
        <taxon>Metazoa</taxon>
        <taxon>Ecdysozoa</taxon>
        <taxon>Arthropoda</taxon>
        <taxon>Chelicerata</taxon>
        <taxon>Arachnida</taxon>
        <taxon>Acari</taxon>
        <taxon>Acariformes</taxon>
        <taxon>Sarcoptiformes</taxon>
        <taxon>Oribatida</taxon>
        <taxon>Brachypylina</taxon>
        <taxon>Oppioidea</taxon>
        <taxon>Oppiidae</taxon>
        <taxon>Oppiella</taxon>
    </lineage>
</organism>